<evidence type="ECO:0000259" key="1">
    <source>
        <dbReference type="Pfam" id="PF01261"/>
    </source>
</evidence>
<feature type="domain" description="Xylose isomerase-like TIM barrel" evidence="1">
    <location>
        <begin position="23"/>
        <end position="267"/>
    </location>
</feature>
<dbReference type="InterPro" id="IPR013022">
    <property type="entry name" value="Xyl_isomerase-like_TIM-brl"/>
</dbReference>
<dbReference type="InterPro" id="IPR050312">
    <property type="entry name" value="IolE/XylAMocC-like"/>
</dbReference>
<reference evidence="2 3" key="1">
    <citation type="journal article" date="2019" name="bioRxiv">
        <title>Bacteria contribute to plant secondary compound degradation in a generalist herbivore system.</title>
        <authorList>
            <person name="Francoeur C.B."/>
            <person name="Khadempour L."/>
            <person name="Moreira-Soto R.D."/>
            <person name="Gotting K."/>
            <person name="Book A.J."/>
            <person name="Pinto-Tomas A.A."/>
            <person name="Keefover-Ring K."/>
            <person name="Currie C.R."/>
        </authorList>
    </citation>
    <scope>NUCLEOTIDE SEQUENCE [LARGE SCALE GENOMIC DNA]</scope>
    <source>
        <strain evidence="2">Acro-835</strain>
    </source>
</reference>
<protein>
    <submittedName>
        <fullName evidence="2">Sugar phosphate isomerase/epimerase</fullName>
    </submittedName>
</protein>
<organism evidence="2 3">
    <name type="scientific">Candidatus Pantoea multigeneris</name>
    <dbReference type="NCBI Taxonomy" id="2608357"/>
    <lineage>
        <taxon>Bacteria</taxon>
        <taxon>Pseudomonadati</taxon>
        <taxon>Pseudomonadota</taxon>
        <taxon>Gammaproteobacteria</taxon>
        <taxon>Enterobacterales</taxon>
        <taxon>Erwiniaceae</taxon>
        <taxon>Pantoea</taxon>
    </lineage>
</organism>
<dbReference type="InterPro" id="IPR036237">
    <property type="entry name" value="Xyl_isomerase-like_sf"/>
</dbReference>
<dbReference type="EMBL" id="VWXF01000002">
    <property type="protein sequence ID" value="NIF21672.1"/>
    <property type="molecule type" value="Genomic_DNA"/>
</dbReference>
<dbReference type="Gene3D" id="3.20.20.150">
    <property type="entry name" value="Divalent-metal-dependent TIM barrel enzymes"/>
    <property type="match status" value="1"/>
</dbReference>
<gene>
    <name evidence="2" type="ORF">F3J40_08700</name>
</gene>
<dbReference type="PANTHER" id="PTHR12110">
    <property type="entry name" value="HYDROXYPYRUVATE ISOMERASE"/>
    <property type="match status" value="1"/>
</dbReference>
<sequence>MVIIMLTSLHGISTSHGNLITDVRLAKEAGFDALEIFYPKLVRYLENGGTTQEIKHIIADAGLSISFLSALDRIERHQGSEKQQLLAEAEKITREAVELGTDTVMVLPRNGIDHFSDEKIMDIMSENIAAIAAIGEQHGIRYMIELPAFTKFRTLSQAREVIRRIGKRNVGVVVDFWHFYAAGATPEEVAKMDKTMIFGVHFGDGRVPHSPDEPWDETVLRDCIPGEGEIDLRAWSEAVKSTGYNGAWSIELISPRLWERDPAWLTKELLASIKKHAF</sequence>
<keyword evidence="2" id="KW-0413">Isomerase</keyword>
<accession>A0ABX0R9A5</accession>
<evidence type="ECO:0000313" key="2">
    <source>
        <dbReference type="EMBL" id="NIF21672.1"/>
    </source>
</evidence>
<name>A0ABX0R9A5_9GAMM</name>
<dbReference type="CDD" id="cd00945">
    <property type="entry name" value="Aldolase_Class_I"/>
    <property type="match status" value="1"/>
</dbReference>
<keyword evidence="3" id="KW-1185">Reference proteome</keyword>
<dbReference type="Pfam" id="PF01261">
    <property type="entry name" value="AP_endonuc_2"/>
    <property type="match status" value="1"/>
</dbReference>
<proteinExistence type="predicted"/>
<dbReference type="GO" id="GO:0016853">
    <property type="term" value="F:isomerase activity"/>
    <property type="evidence" value="ECO:0007669"/>
    <property type="project" value="UniProtKB-KW"/>
</dbReference>
<comment type="caution">
    <text evidence="2">The sequence shown here is derived from an EMBL/GenBank/DDBJ whole genome shotgun (WGS) entry which is preliminary data.</text>
</comment>
<evidence type="ECO:0000313" key="3">
    <source>
        <dbReference type="Proteomes" id="UP001515683"/>
    </source>
</evidence>
<dbReference type="PANTHER" id="PTHR12110:SF21">
    <property type="entry name" value="XYLOSE ISOMERASE-LIKE TIM BARREL DOMAIN-CONTAINING PROTEIN"/>
    <property type="match status" value="1"/>
</dbReference>
<dbReference type="Proteomes" id="UP001515683">
    <property type="component" value="Unassembled WGS sequence"/>
</dbReference>
<dbReference type="SUPFAM" id="SSF51658">
    <property type="entry name" value="Xylose isomerase-like"/>
    <property type="match status" value="1"/>
</dbReference>